<reference evidence="15" key="2">
    <citation type="journal article" date="2024" name="Plant">
        <title>Genomic evolution and insights into agronomic trait innovations of Sesamum species.</title>
        <authorList>
            <person name="Miao H."/>
            <person name="Wang L."/>
            <person name="Qu L."/>
            <person name="Liu H."/>
            <person name="Sun Y."/>
            <person name="Le M."/>
            <person name="Wang Q."/>
            <person name="Wei S."/>
            <person name="Zheng Y."/>
            <person name="Lin W."/>
            <person name="Duan Y."/>
            <person name="Cao H."/>
            <person name="Xiong S."/>
            <person name="Wang X."/>
            <person name="Wei L."/>
            <person name="Li C."/>
            <person name="Ma Q."/>
            <person name="Ju M."/>
            <person name="Zhao R."/>
            <person name="Li G."/>
            <person name="Mu C."/>
            <person name="Tian Q."/>
            <person name="Mei H."/>
            <person name="Zhang T."/>
            <person name="Gao T."/>
            <person name="Zhang H."/>
        </authorList>
    </citation>
    <scope>NUCLEOTIDE SEQUENCE</scope>
    <source>
        <strain evidence="15">K16</strain>
    </source>
</reference>
<evidence type="ECO:0000313" key="15">
    <source>
        <dbReference type="EMBL" id="KAK4410172.1"/>
    </source>
</evidence>
<name>A0AAE1XEV9_9LAMI</name>
<evidence type="ECO:0000256" key="2">
    <source>
        <dbReference type="ARBA" id="ARBA00022527"/>
    </source>
</evidence>
<evidence type="ECO:0000256" key="8">
    <source>
        <dbReference type="ARBA" id="ARBA00022840"/>
    </source>
</evidence>
<evidence type="ECO:0000256" key="7">
    <source>
        <dbReference type="ARBA" id="ARBA00022777"/>
    </source>
</evidence>
<feature type="domain" description="Protein kinase" evidence="14">
    <location>
        <begin position="299"/>
        <end position="584"/>
    </location>
</feature>
<keyword evidence="11" id="KW-0325">Glycoprotein</keyword>
<dbReference type="InterPro" id="IPR025287">
    <property type="entry name" value="WAK_GUB"/>
</dbReference>
<dbReference type="Gene3D" id="3.30.200.20">
    <property type="entry name" value="Phosphorylase Kinase, domain 1"/>
    <property type="match status" value="1"/>
</dbReference>
<dbReference type="EMBL" id="JACGWL010000001">
    <property type="protein sequence ID" value="KAK4410172.1"/>
    <property type="molecule type" value="Genomic_DNA"/>
</dbReference>
<dbReference type="SUPFAM" id="SSF56112">
    <property type="entry name" value="Protein kinase-like (PK-like)"/>
    <property type="match status" value="1"/>
</dbReference>
<dbReference type="InterPro" id="IPR011009">
    <property type="entry name" value="Kinase-like_dom_sf"/>
</dbReference>
<keyword evidence="8 12" id="KW-0067">ATP-binding</keyword>
<dbReference type="FunFam" id="1.10.510.10:FF:000590">
    <property type="entry name" value="PR5-like receptor kinase"/>
    <property type="match status" value="1"/>
</dbReference>
<evidence type="ECO:0000256" key="10">
    <source>
        <dbReference type="ARBA" id="ARBA00023136"/>
    </source>
</evidence>
<keyword evidence="10" id="KW-0472">Membrane</keyword>
<dbReference type="InterPro" id="IPR017441">
    <property type="entry name" value="Protein_kinase_ATP_BS"/>
</dbReference>
<dbReference type="InterPro" id="IPR008271">
    <property type="entry name" value="Ser/Thr_kinase_AS"/>
</dbReference>
<comment type="caution">
    <text evidence="15">The sequence shown here is derived from an EMBL/GenBank/DDBJ whole genome shotgun (WGS) entry which is preliminary data.</text>
</comment>
<evidence type="ECO:0000313" key="16">
    <source>
        <dbReference type="Proteomes" id="UP001289374"/>
    </source>
</evidence>
<comment type="subcellular location">
    <subcellularLocation>
        <location evidence="1">Membrane</location>
        <topology evidence="1">Single-pass type I membrane protein</topology>
    </subcellularLocation>
</comment>
<evidence type="ECO:0000256" key="11">
    <source>
        <dbReference type="ARBA" id="ARBA00023180"/>
    </source>
</evidence>
<dbReference type="GO" id="GO:0016020">
    <property type="term" value="C:membrane"/>
    <property type="evidence" value="ECO:0007669"/>
    <property type="project" value="UniProtKB-SubCell"/>
</dbReference>
<evidence type="ECO:0000256" key="9">
    <source>
        <dbReference type="ARBA" id="ARBA00022989"/>
    </source>
</evidence>
<keyword evidence="7 15" id="KW-0418">Kinase</keyword>
<accession>A0AAE1XEV9</accession>
<feature type="signal peptide" evidence="13">
    <location>
        <begin position="1"/>
        <end position="31"/>
    </location>
</feature>
<dbReference type="GO" id="GO:0030247">
    <property type="term" value="F:polysaccharide binding"/>
    <property type="evidence" value="ECO:0007669"/>
    <property type="project" value="InterPro"/>
</dbReference>
<keyword evidence="3" id="KW-0808">Transferase</keyword>
<organism evidence="15 16">
    <name type="scientific">Sesamum angolense</name>
    <dbReference type="NCBI Taxonomy" id="2727404"/>
    <lineage>
        <taxon>Eukaryota</taxon>
        <taxon>Viridiplantae</taxon>
        <taxon>Streptophyta</taxon>
        <taxon>Embryophyta</taxon>
        <taxon>Tracheophyta</taxon>
        <taxon>Spermatophyta</taxon>
        <taxon>Magnoliopsida</taxon>
        <taxon>eudicotyledons</taxon>
        <taxon>Gunneridae</taxon>
        <taxon>Pentapetalae</taxon>
        <taxon>asterids</taxon>
        <taxon>lamiids</taxon>
        <taxon>Lamiales</taxon>
        <taxon>Pedaliaceae</taxon>
        <taxon>Sesamum</taxon>
    </lineage>
</organism>
<keyword evidence="6 12" id="KW-0547">Nucleotide-binding</keyword>
<evidence type="ECO:0000256" key="4">
    <source>
        <dbReference type="ARBA" id="ARBA00022692"/>
    </source>
</evidence>
<dbReference type="GO" id="GO:0005524">
    <property type="term" value="F:ATP binding"/>
    <property type="evidence" value="ECO:0007669"/>
    <property type="project" value="UniProtKB-UniRule"/>
</dbReference>
<evidence type="ECO:0000256" key="13">
    <source>
        <dbReference type="SAM" id="SignalP"/>
    </source>
</evidence>
<dbReference type="FunFam" id="3.30.200.20:FF:000178">
    <property type="entry name" value="serine/threonine-protein kinase PBS1-like"/>
    <property type="match status" value="1"/>
</dbReference>
<dbReference type="InterPro" id="IPR045874">
    <property type="entry name" value="LRK10/LRL21-25-like"/>
</dbReference>
<keyword evidence="5 13" id="KW-0732">Signal</keyword>
<dbReference type="SMART" id="SM00220">
    <property type="entry name" value="S_TKc"/>
    <property type="match status" value="1"/>
</dbReference>
<evidence type="ECO:0000256" key="5">
    <source>
        <dbReference type="ARBA" id="ARBA00022729"/>
    </source>
</evidence>
<sequence>MHTKPSQVLFLTLLALATLLPLHFPLPGSYSQQDKCSDSFQCGNITNITYPFWGGSQPQACGLRGFQLLNCDGHFPLLYISPLMYRVLEFDFSNQTLKVARQDLLGDACPTTFYNTTLQDPYHFAPDSNDLNITLFFNCFIDKNGKRTEFVNQFGCTILFGAGDASSSPGPNITCSHNISVPVNQTAMHALENRYGSDVLREAVARGFFINYISRPERAAAPSPVYQEGPRATEIIGKSVVLVALTVCTASVIICCCLLKRRLAPRRNPNNERVEKFLLQHGSLALKRYKYSEIKKMAKSFKDKLGRGGYGTVYQGVLPDGCPVAVKILIDSDSNGEEFINEVASISRTSHVNIVNLLGFCYGGDKRALVYEFMPNKSLDKFISNNGDCQLDWEKLYKIAVGVAKGLEYLHTGCNIRIVHFDIKPQNILLDDDFCPKISDFGLAKLCKKKQSILSVLGTRGTIGYIAPEVFSRNYGGVSHKSDVYSYGMMVLEMAGAKKIVDPEATQSSENYFPDGIYEQVVVNVSMNSNMLMIEEEEETTRKMFLVGFWCIQTNPSDRPRMSKVVEMLEGSVQSISIPPKPVLFTPTFPISGPEFSSTLSAYVETENSAEV</sequence>
<dbReference type="GO" id="GO:0004674">
    <property type="term" value="F:protein serine/threonine kinase activity"/>
    <property type="evidence" value="ECO:0007669"/>
    <property type="project" value="UniProtKB-KW"/>
</dbReference>
<dbReference type="Gene3D" id="1.10.510.10">
    <property type="entry name" value="Transferase(Phosphotransferase) domain 1"/>
    <property type="match status" value="1"/>
</dbReference>
<evidence type="ECO:0000256" key="3">
    <source>
        <dbReference type="ARBA" id="ARBA00022679"/>
    </source>
</evidence>
<keyword evidence="16" id="KW-1185">Reference proteome</keyword>
<evidence type="ECO:0000256" key="1">
    <source>
        <dbReference type="ARBA" id="ARBA00004479"/>
    </source>
</evidence>
<protein>
    <submittedName>
        <fullName evidence="15">LEAF RUST 10 DISEASE-RESISTANCE LOCUS RECEPTOR-LIKE PROTEIN KINASE-like 2.1</fullName>
    </submittedName>
</protein>
<proteinExistence type="predicted"/>
<feature type="binding site" evidence="12">
    <location>
        <position position="327"/>
    </location>
    <ligand>
        <name>ATP</name>
        <dbReference type="ChEBI" id="CHEBI:30616"/>
    </ligand>
</feature>
<dbReference type="Proteomes" id="UP001289374">
    <property type="component" value="Unassembled WGS sequence"/>
</dbReference>
<dbReference type="Pfam" id="PF13947">
    <property type="entry name" value="GUB_WAK_bind"/>
    <property type="match status" value="1"/>
</dbReference>
<gene>
    <name evidence="15" type="ORF">Sango_0090200</name>
</gene>
<dbReference type="PROSITE" id="PS00107">
    <property type="entry name" value="PROTEIN_KINASE_ATP"/>
    <property type="match status" value="1"/>
</dbReference>
<keyword evidence="9" id="KW-1133">Transmembrane helix</keyword>
<feature type="chain" id="PRO_5041949704" evidence="13">
    <location>
        <begin position="32"/>
        <end position="612"/>
    </location>
</feature>
<keyword evidence="2" id="KW-0723">Serine/threonine-protein kinase</keyword>
<reference evidence="15" key="1">
    <citation type="submission" date="2020-06" db="EMBL/GenBank/DDBJ databases">
        <authorList>
            <person name="Li T."/>
            <person name="Hu X."/>
            <person name="Zhang T."/>
            <person name="Song X."/>
            <person name="Zhang H."/>
            <person name="Dai N."/>
            <person name="Sheng W."/>
            <person name="Hou X."/>
            <person name="Wei L."/>
        </authorList>
    </citation>
    <scope>NUCLEOTIDE SEQUENCE</scope>
    <source>
        <strain evidence="15">K16</strain>
        <tissue evidence="15">Leaf</tissue>
    </source>
</reference>
<dbReference type="PROSITE" id="PS00108">
    <property type="entry name" value="PROTEIN_KINASE_ST"/>
    <property type="match status" value="1"/>
</dbReference>
<dbReference type="Pfam" id="PF00069">
    <property type="entry name" value="Pkinase"/>
    <property type="match status" value="1"/>
</dbReference>
<evidence type="ECO:0000256" key="6">
    <source>
        <dbReference type="ARBA" id="ARBA00022741"/>
    </source>
</evidence>
<keyword evidence="15" id="KW-0675">Receptor</keyword>
<evidence type="ECO:0000259" key="14">
    <source>
        <dbReference type="PROSITE" id="PS50011"/>
    </source>
</evidence>
<keyword evidence="4" id="KW-0812">Transmembrane</keyword>
<dbReference type="AlphaFoldDB" id="A0AAE1XEV9"/>
<evidence type="ECO:0000256" key="12">
    <source>
        <dbReference type="PROSITE-ProRule" id="PRU10141"/>
    </source>
</evidence>
<dbReference type="PANTHER" id="PTHR27009">
    <property type="entry name" value="RUST RESISTANCE KINASE LR10-RELATED"/>
    <property type="match status" value="1"/>
</dbReference>
<dbReference type="InterPro" id="IPR000719">
    <property type="entry name" value="Prot_kinase_dom"/>
</dbReference>
<dbReference type="PROSITE" id="PS50011">
    <property type="entry name" value="PROTEIN_KINASE_DOM"/>
    <property type="match status" value="1"/>
</dbReference>